<protein>
    <submittedName>
        <fullName evidence="1">Uncharacterized protein DUF4164</fullName>
    </submittedName>
</protein>
<proteinExistence type="predicted"/>
<dbReference type="Proteomes" id="UP000277424">
    <property type="component" value="Unassembled WGS sequence"/>
</dbReference>
<gene>
    <name evidence="1" type="ORF">BCL74_3471</name>
</gene>
<evidence type="ECO:0000313" key="1">
    <source>
        <dbReference type="EMBL" id="RKQ68152.1"/>
    </source>
</evidence>
<organism evidence="1 2">
    <name type="scientific">Oceanibaculum indicum</name>
    <dbReference type="NCBI Taxonomy" id="526216"/>
    <lineage>
        <taxon>Bacteria</taxon>
        <taxon>Pseudomonadati</taxon>
        <taxon>Pseudomonadota</taxon>
        <taxon>Alphaproteobacteria</taxon>
        <taxon>Rhodospirillales</taxon>
        <taxon>Oceanibaculaceae</taxon>
        <taxon>Oceanibaculum</taxon>
    </lineage>
</organism>
<comment type="caution">
    <text evidence="1">The sequence shown here is derived from an EMBL/GenBank/DDBJ whole genome shotgun (WGS) entry which is preliminary data.</text>
</comment>
<reference evidence="1 2" key="1">
    <citation type="submission" date="2018-10" db="EMBL/GenBank/DDBJ databases">
        <title>Comparative analysis of microorganisms from saline springs in Andes Mountain Range, Colombia.</title>
        <authorList>
            <person name="Rubin E."/>
        </authorList>
    </citation>
    <scope>NUCLEOTIDE SEQUENCE [LARGE SCALE GENOMIC DNA]</scope>
    <source>
        <strain evidence="1 2">USBA 36</strain>
    </source>
</reference>
<evidence type="ECO:0000313" key="2">
    <source>
        <dbReference type="Proteomes" id="UP000277424"/>
    </source>
</evidence>
<dbReference type="EMBL" id="RBIG01000004">
    <property type="protein sequence ID" value="RKQ68152.1"/>
    <property type="molecule type" value="Genomic_DNA"/>
</dbReference>
<name>A0A420WB46_9PROT</name>
<accession>A0A420WB46</accession>
<dbReference type="AlphaFoldDB" id="A0A420WB46"/>
<sequence>MKEAPTLDMVLERLAQAVARLESALARRGGTALSAEAGEGSAELQRALDDARAEYAKLSEVTGLVSQRLDRTINRLKLVLEK</sequence>